<name>A0ABR7CLZ2_9BACT</name>
<evidence type="ECO:0000313" key="2">
    <source>
        <dbReference type="EMBL" id="MBC5616674.1"/>
    </source>
</evidence>
<feature type="compositionally biased region" description="Low complexity" evidence="1">
    <location>
        <begin position="38"/>
        <end position="50"/>
    </location>
</feature>
<protein>
    <submittedName>
        <fullName evidence="2">Uncharacterized protein</fullName>
    </submittedName>
</protein>
<evidence type="ECO:0000256" key="1">
    <source>
        <dbReference type="SAM" id="MobiDB-lite"/>
    </source>
</evidence>
<sequence>MTTIREQWNALLGRLGLASDTENGVSDKQLETLNEALAEPADTPAEETAAGQTVTATRTLPHEDPSPTETPRSANQAAYDSDLRNFRR</sequence>
<accession>A0ABR7CLZ2</accession>
<dbReference type="RefSeq" id="WP_101573879.1">
    <property type="nucleotide sequence ID" value="NZ_JACOOK010000003.1"/>
</dbReference>
<feature type="compositionally biased region" description="Polar residues" evidence="1">
    <location>
        <begin position="67"/>
        <end position="78"/>
    </location>
</feature>
<gene>
    <name evidence="2" type="ORF">H8S08_06530</name>
</gene>
<evidence type="ECO:0000313" key="3">
    <source>
        <dbReference type="Proteomes" id="UP000636891"/>
    </source>
</evidence>
<keyword evidence="3" id="KW-1185">Reference proteome</keyword>
<dbReference type="Proteomes" id="UP000636891">
    <property type="component" value="Unassembled WGS sequence"/>
</dbReference>
<comment type="caution">
    <text evidence="2">The sequence shown here is derived from an EMBL/GenBank/DDBJ whole genome shotgun (WGS) entry which is preliminary data.</text>
</comment>
<organism evidence="2 3">
    <name type="scientific">Alistipes hominis</name>
    <dbReference type="NCBI Taxonomy" id="2763015"/>
    <lineage>
        <taxon>Bacteria</taxon>
        <taxon>Pseudomonadati</taxon>
        <taxon>Bacteroidota</taxon>
        <taxon>Bacteroidia</taxon>
        <taxon>Bacteroidales</taxon>
        <taxon>Rikenellaceae</taxon>
        <taxon>Alistipes</taxon>
    </lineage>
</organism>
<reference evidence="2 3" key="1">
    <citation type="submission" date="2020-08" db="EMBL/GenBank/DDBJ databases">
        <title>Genome public.</title>
        <authorList>
            <person name="Liu C."/>
            <person name="Sun Q."/>
        </authorList>
    </citation>
    <scope>NUCLEOTIDE SEQUENCE [LARGE SCALE GENOMIC DNA]</scope>
    <source>
        <strain evidence="2 3">New-7</strain>
    </source>
</reference>
<proteinExistence type="predicted"/>
<feature type="region of interest" description="Disordered" evidence="1">
    <location>
        <begin position="38"/>
        <end position="88"/>
    </location>
</feature>
<dbReference type="EMBL" id="JACOOK010000003">
    <property type="protein sequence ID" value="MBC5616674.1"/>
    <property type="molecule type" value="Genomic_DNA"/>
</dbReference>